<name>A0AAE2CJU0_9LAMI</name>
<sequence length="197" mass="22290">AALSLTEEEESGLVVPTRFWHTEPKSQGYYVGYCSLFVAYDKNLLILAPVDPADNPSLVDLTFSDFYVHIHGLSLGKMTKEVCEFIGSRLGKFRGADLDAEGVTWGSYVRIRVGIDVYKPLQGALKLRIVLGNEQLITFTYERLPSFCYFCGCLGRLYRQCELQFNDDFSDPEEYTPFGPWLRAVLPAFSRQRMAAS</sequence>
<dbReference type="Pfam" id="PF14392">
    <property type="entry name" value="zf-CCHC_4"/>
    <property type="match status" value="1"/>
</dbReference>
<proteinExistence type="predicted"/>
<evidence type="ECO:0000313" key="2">
    <source>
        <dbReference type="EMBL" id="KAK4424806.1"/>
    </source>
</evidence>
<dbReference type="InterPro" id="IPR025836">
    <property type="entry name" value="Zn_knuckle_CX2CX4HX4C"/>
</dbReference>
<protein>
    <recommendedName>
        <fullName evidence="1">Zinc knuckle CX2CX4HX4C domain-containing protein</fullName>
    </recommendedName>
</protein>
<evidence type="ECO:0000313" key="3">
    <source>
        <dbReference type="Proteomes" id="UP001293254"/>
    </source>
</evidence>
<dbReference type="AlphaFoldDB" id="A0AAE2CJU0"/>
<gene>
    <name evidence="2" type="ORF">Salat_1674200</name>
</gene>
<feature type="domain" description="Zinc knuckle CX2CX4HX4C" evidence="1">
    <location>
        <begin position="115"/>
        <end position="162"/>
    </location>
</feature>
<reference evidence="2" key="1">
    <citation type="submission" date="2020-06" db="EMBL/GenBank/DDBJ databases">
        <authorList>
            <person name="Li T."/>
            <person name="Hu X."/>
            <person name="Zhang T."/>
            <person name="Song X."/>
            <person name="Zhang H."/>
            <person name="Dai N."/>
            <person name="Sheng W."/>
            <person name="Hou X."/>
            <person name="Wei L."/>
        </authorList>
    </citation>
    <scope>NUCLEOTIDE SEQUENCE</scope>
    <source>
        <strain evidence="2">3651</strain>
        <tissue evidence="2">Leaf</tissue>
    </source>
</reference>
<keyword evidence="3" id="KW-1185">Reference proteome</keyword>
<dbReference type="EMBL" id="JACGWO010000006">
    <property type="protein sequence ID" value="KAK4424806.1"/>
    <property type="molecule type" value="Genomic_DNA"/>
</dbReference>
<dbReference type="Proteomes" id="UP001293254">
    <property type="component" value="Unassembled WGS sequence"/>
</dbReference>
<comment type="caution">
    <text evidence="2">The sequence shown here is derived from an EMBL/GenBank/DDBJ whole genome shotgun (WGS) entry which is preliminary data.</text>
</comment>
<organism evidence="2 3">
    <name type="scientific">Sesamum alatum</name>
    <dbReference type="NCBI Taxonomy" id="300844"/>
    <lineage>
        <taxon>Eukaryota</taxon>
        <taxon>Viridiplantae</taxon>
        <taxon>Streptophyta</taxon>
        <taxon>Embryophyta</taxon>
        <taxon>Tracheophyta</taxon>
        <taxon>Spermatophyta</taxon>
        <taxon>Magnoliopsida</taxon>
        <taxon>eudicotyledons</taxon>
        <taxon>Gunneridae</taxon>
        <taxon>Pentapetalae</taxon>
        <taxon>asterids</taxon>
        <taxon>lamiids</taxon>
        <taxon>Lamiales</taxon>
        <taxon>Pedaliaceae</taxon>
        <taxon>Sesamum</taxon>
    </lineage>
</organism>
<evidence type="ECO:0000259" key="1">
    <source>
        <dbReference type="Pfam" id="PF14392"/>
    </source>
</evidence>
<accession>A0AAE2CJU0</accession>
<dbReference type="PANTHER" id="PTHR31286:SF167">
    <property type="entry name" value="OS09G0268800 PROTEIN"/>
    <property type="match status" value="1"/>
</dbReference>
<dbReference type="PANTHER" id="PTHR31286">
    <property type="entry name" value="GLYCINE-RICH CELL WALL STRUCTURAL PROTEIN 1.8-LIKE"/>
    <property type="match status" value="1"/>
</dbReference>
<dbReference type="InterPro" id="IPR040256">
    <property type="entry name" value="At4g02000-like"/>
</dbReference>
<reference evidence="2" key="2">
    <citation type="journal article" date="2024" name="Plant">
        <title>Genomic evolution and insights into agronomic trait innovations of Sesamum species.</title>
        <authorList>
            <person name="Miao H."/>
            <person name="Wang L."/>
            <person name="Qu L."/>
            <person name="Liu H."/>
            <person name="Sun Y."/>
            <person name="Le M."/>
            <person name="Wang Q."/>
            <person name="Wei S."/>
            <person name="Zheng Y."/>
            <person name="Lin W."/>
            <person name="Duan Y."/>
            <person name="Cao H."/>
            <person name="Xiong S."/>
            <person name="Wang X."/>
            <person name="Wei L."/>
            <person name="Li C."/>
            <person name="Ma Q."/>
            <person name="Ju M."/>
            <person name="Zhao R."/>
            <person name="Li G."/>
            <person name="Mu C."/>
            <person name="Tian Q."/>
            <person name="Mei H."/>
            <person name="Zhang T."/>
            <person name="Gao T."/>
            <person name="Zhang H."/>
        </authorList>
    </citation>
    <scope>NUCLEOTIDE SEQUENCE</scope>
    <source>
        <strain evidence="2">3651</strain>
    </source>
</reference>
<feature type="non-terminal residue" evidence="2">
    <location>
        <position position="1"/>
    </location>
</feature>